<reference evidence="10" key="1">
    <citation type="journal article" date="2020" name="New Phytol.">
        <title>Comparative genomics reveals dynamic genome evolution in host specialist ectomycorrhizal fungi.</title>
        <authorList>
            <person name="Lofgren L.A."/>
            <person name="Nguyen N.H."/>
            <person name="Vilgalys R."/>
            <person name="Ruytinx J."/>
            <person name="Liao H.L."/>
            <person name="Branco S."/>
            <person name="Kuo A."/>
            <person name="LaButti K."/>
            <person name="Lipzen A."/>
            <person name="Andreopoulos W."/>
            <person name="Pangilinan J."/>
            <person name="Riley R."/>
            <person name="Hundley H."/>
            <person name="Na H."/>
            <person name="Barry K."/>
            <person name="Grigoriev I.V."/>
            <person name="Stajich J.E."/>
            <person name="Kennedy P.G."/>
        </authorList>
    </citation>
    <scope>NUCLEOTIDE SEQUENCE</scope>
    <source>
        <strain evidence="10">FC423</strain>
    </source>
</reference>
<evidence type="ECO:0000256" key="2">
    <source>
        <dbReference type="ARBA" id="ARBA00022475"/>
    </source>
</evidence>
<dbReference type="Proteomes" id="UP000823399">
    <property type="component" value="Unassembled WGS sequence"/>
</dbReference>
<evidence type="ECO:0000259" key="9">
    <source>
        <dbReference type="Pfam" id="PF02656"/>
    </source>
</evidence>
<keyword evidence="2" id="KW-1003">Cell membrane</keyword>
<dbReference type="RefSeq" id="XP_041285772.1">
    <property type="nucleotide sequence ID" value="XM_041442506.1"/>
</dbReference>
<dbReference type="GO" id="GO:0005886">
    <property type="term" value="C:plasma membrane"/>
    <property type="evidence" value="ECO:0007669"/>
    <property type="project" value="UniProtKB-SubCell"/>
</dbReference>
<gene>
    <name evidence="10" type="ORF">F5147DRAFT_780779</name>
</gene>
<evidence type="ECO:0000256" key="7">
    <source>
        <dbReference type="SAM" id="Phobius"/>
    </source>
</evidence>
<dbReference type="AlphaFoldDB" id="A0A9P7EUM1"/>
<dbReference type="InterPro" id="IPR032675">
    <property type="entry name" value="LRR_dom_sf"/>
</dbReference>
<name>A0A9P7EUM1_9AGAM</name>
<comment type="caution">
    <text evidence="10">The sequence shown here is derived from an EMBL/GenBank/DDBJ whole genome shotgun (WGS) entry which is preliminary data.</text>
</comment>
<organism evidence="10 11">
    <name type="scientific">Suillus discolor</name>
    <dbReference type="NCBI Taxonomy" id="1912936"/>
    <lineage>
        <taxon>Eukaryota</taxon>
        <taxon>Fungi</taxon>
        <taxon>Dikarya</taxon>
        <taxon>Basidiomycota</taxon>
        <taxon>Agaricomycotina</taxon>
        <taxon>Agaricomycetes</taxon>
        <taxon>Agaricomycetidae</taxon>
        <taxon>Boletales</taxon>
        <taxon>Suillineae</taxon>
        <taxon>Suillaceae</taxon>
        <taxon>Suillus</taxon>
    </lineage>
</organism>
<evidence type="ECO:0000256" key="4">
    <source>
        <dbReference type="ARBA" id="ARBA00022989"/>
    </source>
</evidence>
<keyword evidence="3 7" id="KW-0812">Transmembrane</keyword>
<dbReference type="OrthoDB" id="2673757at2759"/>
<evidence type="ECO:0000256" key="3">
    <source>
        <dbReference type="ARBA" id="ARBA00022692"/>
    </source>
</evidence>
<evidence type="ECO:0000256" key="8">
    <source>
        <dbReference type="SAM" id="SignalP"/>
    </source>
</evidence>
<sequence>MHACLWIPEMLKAIFAELVPVTESGVQPSFATLYHLALTCRAFRELALDALWAHIQTPDMLVMWLPQDARSQPVTLTARGRTMLDISGHSLRLLRPLVDDDWAAFQKYACRVRSLTFEKYDDCKTRKLHDSAALALLGSPALPFSPFPRLRELYWNDQRDVLLPCLQRCISNSLTRLVIHSELWPSAMVDLVAGLGRACPMIKEFRCSMPPASACAMLSDIVTCWDDLEILEMGAVNAQALQHLASLKKLRELEMLVPEGHSLDVDPTSTFSVMFSLDEFSITAARIELLVAFLAPLKISAKSANLRINTASNAGGLDQLLSSLTEYFQPNVLKSLCVWVNRPTDFDNHSLFELSASAFRNIRTFKGLTNLDLGSMHVSITDDEALDLVAAWPQMECLYLDSAWDWGVSFLGVTFGGLAGILERCPNLRSLGVNLDTFPPYDSLVHVDNQYTGITREEFTDLSVGHAACEDVEAIGNLLAGMFPNLTQIYHTPSQRPGSVLDSMINSVDPSEPASPGSSQAHIPSQPEMVGKQSSQSSPRRFREVINEFAASLTLSLVLENKGNVARDHLASERTYLAYVRTSLACASAGVALVQLFTLSNSTDANTHGQGDIVPQRFARPLGATVVLLVVGLVRYFMTQAALVRGFFPVARNSIAALAFALGAVVGIVFGVLVAETRS</sequence>
<keyword evidence="8" id="KW-0732">Signal</keyword>
<keyword evidence="4 7" id="KW-1133">Transmembrane helix</keyword>
<evidence type="ECO:0000256" key="5">
    <source>
        <dbReference type="ARBA" id="ARBA00023136"/>
    </source>
</evidence>
<feature type="region of interest" description="Disordered" evidence="6">
    <location>
        <begin position="500"/>
        <end position="537"/>
    </location>
</feature>
<keyword evidence="11" id="KW-1185">Reference proteome</keyword>
<feature type="transmembrane region" description="Helical" evidence="7">
    <location>
        <begin position="618"/>
        <end position="638"/>
    </location>
</feature>
<feature type="chain" id="PRO_5040430754" description="DUF202 domain-containing protein" evidence="8">
    <location>
        <begin position="17"/>
        <end position="679"/>
    </location>
</feature>
<proteinExistence type="predicted"/>
<dbReference type="InterPro" id="IPR003807">
    <property type="entry name" value="DUF202"/>
</dbReference>
<evidence type="ECO:0000256" key="1">
    <source>
        <dbReference type="ARBA" id="ARBA00004651"/>
    </source>
</evidence>
<feature type="transmembrane region" description="Helical" evidence="7">
    <location>
        <begin position="650"/>
        <end position="675"/>
    </location>
</feature>
<dbReference type="GeneID" id="64704765"/>
<protein>
    <recommendedName>
        <fullName evidence="9">DUF202 domain-containing protein</fullName>
    </recommendedName>
</protein>
<feature type="signal peptide" evidence="8">
    <location>
        <begin position="1"/>
        <end position="16"/>
    </location>
</feature>
<accession>A0A9P7EUM1</accession>
<evidence type="ECO:0000313" key="10">
    <source>
        <dbReference type="EMBL" id="KAG2089043.1"/>
    </source>
</evidence>
<dbReference type="PANTHER" id="PTHR34187">
    <property type="entry name" value="FGR18P"/>
    <property type="match status" value="1"/>
</dbReference>
<feature type="domain" description="DUF202" evidence="9">
    <location>
        <begin position="567"/>
        <end position="640"/>
    </location>
</feature>
<dbReference type="InterPro" id="IPR052053">
    <property type="entry name" value="IM_YidH-like"/>
</dbReference>
<dbReference type="EMBL" id="JABBWM010000115">
    <property type="protein sequence ID" value="KAG2089043.1"/>
    <property type="molecule type" value="Genomic_DNA"/>
</dbReference>
<dbReference type="Gene3D" id="3.80.10.10">
    <property type="entry name" value="Ribonuclease Inhibitor"/>
    <property type="match status" value="1"/>
</dbReference>
<dbReference type="PANTHER" id="PTHR34187:SF2">
    <property type="entry name" value="DUF202 DOMAIN-CONTAINING PROTEIN"/>
    <property type="match status" value="1"/>
</dbReference>
<evidence type="ECO:0000256" key="6">
    <source>
        <dbReference type="SAM" id="MobiDB-lite"/>
    </source>
</evidence>
<evidence type="ECO:0000313" key="11">
    <source>
        <dbReference type="Proteomes" id="UP000823399"/>
    </source>
</evidence>
<keyword evidence="5 7" id="KW-0472">Membrane</keyword>
<dbReference type="Pfam" id="PF02656">
    <property type="entry name" value="DUF202"/>
    <property type="match status" value="1"/>
</dbReference>
<comment type="subcellular location">
    <subcellularLocation>
        <location evidence="1">Cell membrane</location>
        <topology evidence="1">Multi-pass membrane protein</topology>
    </subcellularLocation>
</comment>
<dbReference type="SUPFAM" id="SSF52047">
    <property type="entry name" value="RNI-like"/>
    <property type="match status" value="1"/>
</dbReference>
<feature type="transmembrane region" description="Helical" evidence="7">
    <location>
        <begin position="576"/>
        <end position="598"/>
    </location>
</feature>